<gene>
    <name evidence="2" type="ORF">COMA2_140071</name>
</gene>
<dbReference type="InterPro" id="IPR009875">
    <property type="entry name" value="PilZ_domain"/>
</dbReference>
<protein>
    <recommendedName>
        <fullName evidence="1">PilZ domain-containing protein</fullName>
    </recommendedName>
</protein>
<dbReference type="Pfam" id="PF07238">
    <property type="entry name" value="PilZ"/>
    <property type="match status" value="1"/>
</dbReference>
<reference evidence="3" key="1">
    <citation type="submission" date="2015-10" db="EMBL/GenBank/DDBJ databases">
        <authorList>
            <person name="Luecker S."/>
            <person name="Luecker S."/>
        </authorList>
    </citation>
    <scope>NUCLEOTIDE SEQUENCE [LARGE SCALE GENOMIC DNA]</scope>
</reference>
<dbReference type="SUPFAM" id="SSF141371">
    <property type="entry name" value="PilZ domain-like"/>
    <property type="match status" value="1"/>
</dbReference>
<name>A0A0S4LAD2_9BACT</name>
<dbReference type="RefSeq" id="WP_090895308.1">
    <property type="nucleotide sequence ID" value="NZ_CZPZ01000006.1"/>
</dbReference>
<organism evidence="2 3">
    <name type="scientific">Candidatus Nitrospira nitrificans</name>
    <dbReference type="NCBI Taxonomy" id="1742973"/>
    <lineage>
        <taxon>Bacteria</taxon>
        <taxon>Pseudomonadati</taxon>
        <taxon>Nitrospirota</taxon>
        <taxon>Nitrospiria</taxon>
        <taxon>Nitrospirales</taxon>
        <taxon>Nitrospiraceae</taxon>
        <taxon>Nitrospira</taxon>
    </lineage>
</organism>
<evidence type="ECO:0000313" key="3">
    <source>
        <dbReference type="Proteomes" id="UP000198736"/>
    </source>
</evidence>
<proteinExistence type="predicted"/>
<dbReference type="GO" id="GO:0035438">
    <property type="term" value="F:cyclic-di-GMP binding"/>
    <property type="evidence" value="ECO:0007669"/>
    <property type="project" value="InterPro"/>
</dbReference>
<dbReference type="EMBL" id="CZPZ01000006">
    <property type="protein sequence ID" value="CUS33769.1"/>
    <property type="molecule type" value="Genomic_DNA"/>
</dbReference>
<keyword evidence="3" id="KW-1185">Reference proteome</keyword>
<dbReference type="Proteomes" id="UP000198736">
    <property type="component" value="Unassembled WGS sequence"/>
</dbReference>
<feature type="domain" description="PilZ" evidence="1">
    <location>
        <begin position="17"/>
        <end position="114"/>
    </location>
</feature>
<evidence type="ECO:0000313" key="2">
    <source>
        <dbReference type="EMBL" id="CUS33769.1"/>
    </source>
</evidence>
<sequence>MKRGQGKPSAGVVALSERRKFVRATLVGSALVSPKKGGRACTAVLDNVNMIGAGLHTKDRFPSSEKVTVSLAFLDSDRVEQQEKLDGTVAWVRPWEKKGFLIGVVWDELVTKEKNRWLYYYLEETLKASV</sequence>
<dbReference type="STRING" id="1742973.COMA2_140071"/>
<evidence type="ECO:0000259" key="1">
    <source>
        <dbReference type="Pfam" id="PF07238"/>
    </source>
</evidence>
<dbReference type="OrthoDB" id="9793800at2"/>
<dbReference type="AlphaFoldDB" id="A0A0S4LAD2"/>
<accession>A0A0S4LAD2</accession>